<reference evidence="3" key="1">
    <citation type="submission" date="2015-08" db="EMBL/GenBank/DDBJ databases">
        <title>Fjat-10028 dsm 16317.</title>
        <authorList>
            <person name="Liu B."/>
            <person name="Wang J."/>
            <person name="Zhu Y."/>
            <person name="Liu G."/>
            <person name="Chen Q."/>
            <person name="Chen Z."/>
            <person name="Lan J."/>
            <person name="Che J."/>
            <person name="Ge C."/>
            <person name="Shi H."/>
            <person name="Pan Z."/>
            <person name="Liu X."/>
        </authorList>
    </citation>
    <scope>NUCLEOTIDE SEQUENCE [LARGE SCALE GENOMIC DNA]</scope>
    <source>
        <strain evidence="3">DSM 16317</strain>
    </source>
</reference>
<evidence type="ECO:0000313" key="3">
    <source>
        <dbReference type="Proteomes" id="UP000036867"/>
    </source>
</evidence>
<proteinExistence type="predicted"/>
<organism evidence="2 3">
    <name type="scientific">Viridibacillus arvi</name>
    <dbReference type="NCBI Taxonomy" id="263475"/>
    <lineage>
        <taxon>Bacteria</taxon>
        <taxon>Bacillati</taxon>
        <taxon>Bacillota</taxon>
        <taxon>Bacilli</taxon>
        <taxon>Bacillales</taxon>
        <taxon>Caryophanaceae</taxon>
        <taxon>Viridibacillus</taxon>
    </lineage>
</organism>
<accession>A0A0M0LGD8</accession>
<dbReference type="STRING" id="263475.AMD00_12575"/>
<dbReference type="PATRIC" id="fig|263475.3.peg.3771"/>
<dbReference type="GeneID" id="301136926"/>
<dbReference type="SMART" id="SM00450">
    <property type="entry name" value="RHOD"/>
    <property type="match status" value="1"/>
</dbReference>
<name>A0A0M0LGD8_9BACL</name>
<comment type="caution">
    <text evidence="2">The sequence shown here is derived from an EMBL/GenBank/DDBJ whole genome shotgun (WGS) entry which is preliminary data.</text>
</comment>
<dbReference type="EMBL" id="LILB01000005">
    <property type="protein sequence ID" value="KOO50119.1"/>
    <property type="molecule type" value="Genomic_DNA"/>
</dbReference>
<dbReference type="OrthoDB" id="9800872at2"/>
<dbReference type="Pfam" id="PF00581">
    <property type="entry name" value="Rhodanese"/>
    <property type="match status" value="1"/>
</dbReference>
<evidence type="ECO:0000313" key="2">
    <source>
        <dbReference type="EMBL" id="KOO50119.1"/>
    </source>
</evidence>
<sequence>MKTITTTELLEKVDANEDLFLVDVREDDEVANGMIPGAIHIPLGSLPERIDELDKTKPYIFICHAGGRSGSACSYLSGLGYDVTNMEGGMLAWDGELEF</sequence>
<evidence type="ECO:0000259" key="1">
    <source>
        <dbReference type="PROSITE" id="PS50206"/>
    </source>
</evidence>
<protein>
    <submittedName>
        <fullName evidence="2">Rhodanese</fullName>
    </submittedName>
</protein>
<dbReference type="InterPro" id="IPR001763">
    <property type="entry name" value="Rhodanese-like_dom"/>
</dbReference>
<dbReference type="Proteomes" id="UP000036867">
    <property type="component" value="Unassembled WGS sequence"/>
</dbReference>
<dbReference type="PROSITE" id="PS50206">
    <property type="entry name" value="RHODANESE_3"/>
    <property type="match status" value="1"/>
</dbReference>
<keyword evidence="3" id="KW-1185">Reference proteome</keyword>
<feature type="domain" description="Rhodanese" evidence="1">
    <location>
        <begin position="15"/>
        <end position="99"/>
    </location>
</feature>
<dbReference type="SUPFAM" id="SSF52821">
    <property type="entry name" value="Rhodanese/Cell cycle control phosphatase"/>
    <property type="match status" value="1"/>
</dbReference>
<dbReference type="InterPro" id="IPR050229">
    <property type="entry name" value="GlpE_sulfurtransferase"/>
</dbReference>
<dbReference type="InterPro" id="IPR036873">
    <property type="entry name" value="Rhodanese-like_dom_sf"/>
</dbReference>
<gene>
    <name evidence="2" type="ORF">AMD00_12575</name>
</gene>
<dbReference type="AlphaFoldDB" id="A0A0M0LGD8"/>
<dbReference type="CDD" id="cd00158">
    <property type="entry name" value="RHOD"/>
    <property type="match status" value="1"/>
</dbReference>
<dbReference type="PANTHER" id="PTHR43031:SF17">
    <property type="entry name" value="SULFURTRANSFERASE YTWF-RELATED"/>
    <property type="match status" value="1"/>
</dbReference>
<dbReference type="RefSeq" id="WP_053418289.1">
    <property type="nucleotide sequence ID" value="NZ_JBHVNE010000002.1"/>
</dbReference>
<dbReference type="PANTHER" id="PTHR43031">
    <property type="entry name" value="FAD-DEPENDENT OXIDOREDUCTASE"/>
    <property type="match status" value="1"/>
</dbReference>
<dbReference type="Gene3D" id="3.40.250.10">
    <property type="entry name" value="Rhodanese-like domain"/>
    <property type="match status" value="1"/>
</dbReference>